<feature type="compositionally biased region" description="Basic and acidic residues" evidence="1">
    <location>
        <begin position="22"/>
        <end position="45"/>
    </location>
</feature>
<feature type="compositionally biased region" description="Low complexity" evidence="1">
    <location>
        <begin position="89"/>
        <end position="104"/>
    </location>
</feature>
<dbReference type="OrthoDB" id="10597571at2759"/>
<accession>A0A9P3G2J1</accession>
<feature type="compositionally biased region" description="Basic and acidic residues" evidence="1">
    <location>
        <begin position="71"/>
        <end position="82"/>
    </location>
</feature>
<dbReference type="AlphaFoldDB" id="A0A9P3G2J1"/>
<organism evidence="2 3">
    <name type="scientific">Phanerochaete sordida</name>
    <dbReference type="NCBI Taxonomy" id="48140"/>
    <lineage>
        <taxon>Eukaryota</taxon>
        <taxon>Fungi</taxon>
        <taxon>Dikarya</taxon>
        <taxon>Basidiomycota</taxon>
        <taxon>Agaricomycotina</taxon>
        <taxon>Agaricomycetes</taxon>
        <taxon>Polyporales</taxon>
        <taxon>Phanerochaetaceae</taxon>
        <taxon>Phanerochaete</taxon>
    </lineage>
</organism>
<sequence length="261" mass="28343">MHRGKTPNNKQHSSPSKAARKAPYDGETPSRARRVIEHVTGEKPPPRRSGRTTKAREPSGSPFPFLPPGDVEPRTPTRRKSEPWSSGQATPLTAAALAAFTSPTKSKEVRMGEDGEDGVSLGSSMSIVSDSTVRAMSVDEETVRGVSDDEGEELDPMAAEGHCYVGKPPPGLRATGRSRQATQPNKNYPVAGSSRDVDMRERSLTPTPTSGRAYVGSAVPLVKDEFLRAARGMVGDGETEFVMVPVDLIERYIPWYLKRRT</sequence>
<feature type="region of interest" description="Disordered" evidence="1">
    <location>
        <begin position="1"/>
        <end position="153"/>
    </location>
</feature>
<evidence type="ECO:0000313" key="3">
    <source>
        <dbReference type="Proteomes" id="UP000703269"/>
    </source>
</evidence>
<gene>
    <name evidence="2" type="ORF">PsYK624_027800</name>
</gene>
<protein>
    <submittedName>
        <fullName evidence="2">Uncharacterized protein</fullName>
    </submittedName>
</protein>
<name>A0A9P3G2J1_9APHY</name>
<reference evidence="2 3" key="1">
    <citation type="submission" date="2021-08" db="EMBL/GenBank/DDBJ databases">
        <title>Draft Genome Sequence of Phanerochaete sordida strain YK-624.</title>
        <authorList>
            <person name="Mori T."/>
            <person name="Dohra H."/>
            <person name="Suzuki T."/>
            <person name="Kawagishi H."/>
            <person name="Hirai H."/>
        </authorList>
    </citation>
    <scope>NUCLEOTIDE SEQUENCE [LARGE SCALE GENOMIC DNA]</scope>
    <source>
        <strain evidence="2 3">YK-624</strain>
    </source>
</reference>
<dbReference type="EMBL" id="BPQB01000004">
    <property type="protein sequence ID" value="GJE86699.1"/>
    <property type="molecule type" value="Genomic_DNA"/>
</dbReference>
<dbReference type="Proteomes" id="UP000703269">
    <property type="component" value="Unassembled WGS sequence"/>
</dbReference>
<evidence type="ECO:0000313" key="2">
    <source>
        <dbReference type="EMBL" id="GJE86699.1"/>
    </source>
</evidence>
<feature type="compositionally biased region" description="Polar residues" evidence="1">
    <location>
        <begin position="1"/>
        <end position="16"/>
    </location>
</feature>
<evidence type="ECO:0000256" key="1">
    <source>
        <dbReference type="SAM" id="MobiDB-lite"/>
    </source>
</evidence>
<feature type="compositionally biased region" description="Polar residues" evidence="1">
    <location>
        <begin position="177"/>
        <end position="186"/>
    </location>
</feature>
<keyword evidence="3" id="KW-1185">Reference proteome</keyword>
<comment type="caution">
    <text evidence="2">The sequence shown here is derived from an EMBL/GenBank/DDBJ whole genome shotgun (WGS) entry which is preliminary data.</text>
</comment>
<proteinExistence type="predicted"/>
<feature type="region of interest" description="Disordered" evidence="1">
    <location>
        <begin position="166"/>
        <end position="211"/>
    </location>
</feature>
<feature type="compositionally biased region" description="Polar residues" evidence="1">
    <location>
        <begin position="121"/>
        <end position="134"/>
    </location>
</feature>